<evidence type="ECO:0000313" key="1">
    <source>
        <dbReference type="EMBL" id="MCV3215997.1"/>
    </source>
</evidence>
<accession>A0ABT3B3Q6</accession>
<dbReference type="InterPro" id="IPR007460">
    <property type="entry name" value="BrnT_toxin"/>
</dbReference>
<dbReference type="InterPro" id="IPR038573">
    <property type="entry name" value="BrnT_sf"/>
</dbReference>
<comment type="caution">
    <text evidence="1">The sequence shown here is derived from an EMBL/GenBank/DDBJ whole genome shotgun (WGS) entry which is preliminary data.</text>
</comment>
<evidence type="ECO:0000313" key="2">
    <source>
        <dbReference type="Proteomes" id="UP001526143"/>
    </source>
</evidence>
<dbReference type="Gene3D" id="3.10.450.530">
    <property type="entry name" value="Ribonuclease toxin, BrnT, of type II toxin-antitoxin system"/>
    <property type="match status" value="1"/>
</dbReference>
<reference evidence="1 2" key="1">
    <citation type="submission" date="2022-10" db="EMBL/GenBank/DDBJ databases">
        <title>Identification of biosynthetic pathway for the production of the potent trypsin inhibitor radiosumin.</title>
        <authorList>
            <person name="Fewer D.P."/>
            <person name="Delbaje E."/>
            <person name="Ouyang X."/>
            <person name="Agostino P.D."/>
            <person name="Wahlsten M."/>
            <person name="Jokela J."/>
            <person name="Permi P."/>
            <person name="Haapaniemi E."/>
            <person name="Koistinen H."/>
        </authorList>
    </citation>
    <scope>NUCLEOTIDE SEQUENCE [LARGE SCALE GENOMIC DNA]</scope>
    <source>
        <strain evidence="1 2">NIES-515</strain>
    </source>
</reference>
<keyword evidence="2" id="KW-1185">Reference proteome</keyword>
<proteinExistence type="predicted"/>
<organism evidence="1 2">
    <name type="scientific">Plectonema radiosum NIES-515</name>
    <dbReference type="NCBI Taxonomy" id="2986073"/>
    <lineage>
        <taxon>Bacteria</taxon>
        <taxon>Bacillati</taxon>
        <taxon>Cyanobacteriota</taxon>
        <taxon>Cyanophyceae</taxon>
        <taxon>Oscillatoriophycideae</taxon>
        <taxon>Oscillatoriales</taxon>
        <taxon>Microcoleaceae</taxon>
        <taxon>Plectonema</taxon>
    </lineage>
</organism>
<gene>
    <name evidence="1" type="ORF">OGM63_21215</name>
</gene>
<dbReference type="Pfam" id="PF04365">
    <property type="entry name" value="BrnT_toxin"/>
    <property type="match status" value="1"/>
</dbReference>
<dbReference type="RefSeq" id="WP_263747643.1">
    <property type="nucleotide sequence ID" value="NZ_JAOWRF010000301.1"/>
</dbReference>
<sequence length="88" mass="10092">MAYQWDRKKAIANLNKHGIDFADAVLVFSDDLAIALVDERFEEERFITIGMDALGRVLVVVYMWCGNEIRLISARKATGHERTQYEEG</sequence>
<dbReference type="EMBL" id="JAOWRF010000301">
    <property type="protein sequence ID" value="MCV3215997.1"/>
    <property type="molecule type" value="Genomic_DNA"/>
</dbReference>
<dbReference type="Proteomes" id="UP001526143">
    <property type="component" value="Unassembled WGS sequence"/>
</dbReference>
<protein>
    <submittedName>
        <fullName evidence="1">BrnT family toxin</fullName>
    </submittedName>
</protein>
<name>A0ABT3B3Q6_9CYAN</name>